<protein>
    <recommendedName>
        <fullName evidence="2">Cytochrome c-type biogenesis protein CcmF C-terminal domain-containing protein</fullName>
    </recommendedName>
</protein>
<organism evidence="3 4">
    <name type="scientific">Methanolobus halotolerans</name>
    <dbReference type="NCBI Taxonomy" id="2052935"/>
    <lineage>
        <taxon>Archaea</taxon>
        <taxon>Methanobacteriati</taxon>
        <taxon>Methanobacteriota</taxon>
        <taxon>Stenosarchaea group</taxon>
        <taxon>Methanomicrobia</taxon>
        <taxon>Methanosarcinales</taxon>
        <taxon>Methanosarcinaceae</taxon>
        <taxon>Methanolobus</taxon>
    </lineage>
</organism>
<keyword evidence="1" id="KW-1133">Transmembrane helix</keyword>
<dbReference type="OrthoDB" id="137664at2157"/>
<gene>
    <name evidence="3" type="ORF">CUN85_09300</name>
</gene>
<feature type="transmembrane region" description="Helical" evidence="1">
    <location>
        <begin position="12"/>
        <end position="38"/>
    </location>
</feature>
<dbReference type="Proteomes" id="UP000297295">
    <property type="component" value="Unassembled WGS sequence"/>
</dbReference>
<keyword evidence="1" id="KW-0472">Membrane</keyword>
<keyword evidence="4" id="KW-1185">Reference proteome</keyword>
<proteinExistence type="predicted"/>
<name>A0A4E0Q450_9EURY</name>
<evidence type="ECO:0000256" key="1">
    <source>
        <dbReference type="SAM" id="Phobius"/>
    </source>
</evidence>
<dbReference type="Pfam" id="PF16327">
    <property type="entry name" value="CcmF_C"/>
    <property type="match status" value="1"/>
</dbReference>
<keyword evidence="1" id="KW-0812">Transmembrane</keyword>
<feature type="transmembrane region" description="Helical" evidence="1">
    <location>
        <begin position="276"/>
        <end position="296"/>
    </location>
</feature>
<reference evidence="3 4" key="1">
    <citation type="submission" date="2017-11" db="EMBL/GenBank/DDBJ databases">
        <title>Isolation and Characterization of Methanogenic Archaea from Saline Meromictic Lake at Siberia.</title>
        <authorList>
            <person name="Shen Y."/>
            <person name="Huang H.-H."/>
            <person name="Lai M.-C."/>
            <person name="Chen S.-C."/>
        </authorList>
    </citation>
    <scope>NUCLEOTIDE SEQUENCE [LARGE SCALE GENOMIC DNA]</scope>
    <source>
        <strain evidence="3 4">SY-01</strain>
    </source>
</reference>
<comment type="caution">
    <text evidence="3">The sequence shown here is derived from an EMBL/GenBank/DDBJ whole genome shotgun (WGS) entry which is preliminary data.</text>
</comment>
<dbReference type="RefSeq" id="WP_135390037.1">
    <property type="nucleotide sequence ID" value="NZ_PGGK01000009.1"/>
</dbReference>
<feature type="transmembrane region" description="Helical" evidence="1">
    <location>
        <begin position="83"/>
        <end position="103"/>
    </location>
</feature>
<evidence type="ECO:0000259" key="2">
    <source>
        <dbReference type="Pfam" id="PF16327"/>
    </source>
</evidence>
<dbReference type="InterPro" id="IPR032523">
    <property type="entry name" value="CcmF_C"/>
</dbReference>
<feature type="domain" description="Cytochrome c-type biogenesis protein CcmF C-terminal" evidence="2">
    <location>
        <begin position="7"/>
        <end position="293"/>
    </location>
</feature>
<dbReference type="EMBL" id="PGGK01000009">
    <property type="protein sequence ID" value="TGC08501.1"/>
    <property type="molecule type" value="Genomic_DNA"/>
</dbReference>
<accession>A0A4E0Q450</accession>
<evidence type="ECO:0000313" key="4">
    <source>
        <dbReference type="Proteomes" id="UP000297295"/>
    </source>
</evidence>
<dbReference type="AlphaFoldDB" id="A0A4E0Q450"/>
<feature type="transmembrane region" description="Helical" evidence="1">
    <location>
        <begin position="58"/>
        <end position="76"/>
    </location>
</feature>
<sequence>MKGKKPVLTSKNTMLATVVVFLLMATIIMMGMITPLIAKLTTGVEISLGPEHFNSRTALPTAALVLILSTCLLVGYMGQKNTLVVVGGYVLLSVFFAIISPFGNLPIDVSVPIITVALMATIYKIGISLGRDSVGRKIRGISAHLIHLGILFILLGIVLSANMKVEGTGVASQGEIVHFQGQDYVLRINEMDSFYRGEAYQQHPGSSYVTLIDFGIYKKGEYFREGQMEYITDFKWGQSYTTTYIHRGLTEELFIAPRVVDLQEGKIDIYMRTVPFINFLWGGLYLMVIGIIALLISDRRKDRNDPGMNKKTRSKGIRK</sequence>
<feature type="transmembrane region" description="Helical" evidence="1">
    <location>
        <begin position="109"/>
        <end position="129"/>
    </location>
</feature>
<evidence type="ECO:0000313" key="3">
    <source>
        <dbReference type="EMBL" id="TGC08501.1"/>
    </source>
</evidence>
<feature type="transmembrane region" description="Helical" evidence="1">
    <location>
        <begin position="141"/>
        <end position="161"/>
    </location>
</feature>